<sequence>MSGNTKEETEQQFVSEAPVEEENGKKRTVFRGELALFITVMINSFGVVLMLYSGAGISAISSVPFAFSEVAPVISLGTWTYIFQAALILSLMIMRKKFVPAYLFSFVVGFAFSELLDLHEAWIDILPKSLGFCVLYFAISYLLLCIGIAFSNRCGLPIIPTDLFPRELSQITGVRYSRVKIGYDVICLCVTAVLTVCFLGHLDGLGIGTVLAAFTMGKVIGMIGNWMDQRFQFVSVLTAKS</sequence>
<keyword evidence="2" id="KW-0812">Transmembrane</keyword>
<keyword evidence="2" id="KW-1133">Transmembrane helix</keyword>
<protein>
    <recommendedName>
        <fullName evidence="5">YitT family protein</fullName>
    </recommendedName>
</protein>
<evidence type="ECO:0000256" key="1">
    <source>
        <dbReference type="SAM" id="MobiDB-lite"/>
    </source>
</evidence>
<dbReference type="Pfam" id="PF19700">
    <property type="entry name" value="DUF6198"/>
    <property type="match status" value="1"/>
</dbReference>
<keyword evidence="2" id="KW-0472">Membrane</keyword>
<proteinExistence type="predicted"/>
<feature type="transmembrane region" description="Helical" evidence="2">
    <location>
        <begin position="181"/>
        <end position="201"/>
    </location>
</feature>
<feature type="region of interest" description="Disordered" evidence="1">
    <location>
        <begin position="1"/>
        <end position="20"/>
    </location>
</feature>
<feature type="transmembrane region" description="Helical" evidence="2">
    <location>
        <begin position="101"/>
        <end position="123"/>
    </location>
</feature>
<organism evidence="3 4">
    <name type="scientific">Roseburia inulinivorans</name>
    <dbReference type="NCBI Taxonomy" id="360807"/>
    <lineage>
        <taxon>Bacteria</taxon>
        <taxon>Bacillati</taxon>
        <taxon>Bacillota</taxon>
        <taxon>Clostridia</taxon>
        <taxon>Lachnospirales</taxon>
        <taxon>Lachnospiraceae</taxon>
        <taxon>Roseburia</taxon>
    </lineage>
</organism>
<dbReference type="OrthoDB" id="307317at2"/>
<feature type="transmembrane region" description="Helical" evidence="2">
    <location>
        <begin position="129"/>
        <end position="150"/>
    </location>
</feature>
<gene>
    <name evidence="3" type="ORF">RIL183_13931</name>
</gene>
<evidence type="ECO:0008006" key="5">
    <source>
        <dbReference type="Google" id="ProtNLM"/>
    </source>
</evidence>
<accession>A0A0M6WDC6</accession>
<feature type="transmembrane region" description="Helical" evidence="2">
    <location>
        <begin position="207"/>
        <end position="227"/>
    </location>
</feature>
<feature type="transmembrane region" description="Helical" evidence="2">
    <location>
        <begin position="73"/>
        <end position="94"/>
    </location>
</feature>
<reference evidence="4" key="1">
    <citation type="submission" date="2015-05" db="EMBL/GenBank/DDBJ databases">
        <authorList>
            <consortium name="Pathogen Informatics"/>
        </authorList>
    </citation>
    <scope>NUCLEOTIDE SEQUENCE [LARGE SCALE GENOMIC DNA]</scope>
    <source>
        <strain evidence="4">L1-83</strain>
    </source>
</reference>
<dbReference type="Proteomes" id="UP000049828">
    <property type="component" value="Unassembled WGS sequence"/>
</dbReference>
<evidence type="ECO:0000313" key="4">
    <source>
        <dbReference type="Proteomes" id="UP000049828"/>
    </source>
</evidence>
<name>A0A0M6WDC6_9FIRM</name>
<dbReference type="PANTHER" id="PTHR40078">
    <property type="entry name" value="INTEGRAL MEMBRANE PROTEIN-RELATED"/>
    <property type="match status" value="1"/>
</dbReference>
<evidence type="ECO:0000256" key="2">
    <source>
        <dbReference type="SAM" id="Phobius"/>
    </source>
</evidence>
<dbReference type="RefSeq" id="WP_055039217.1">
    <property type="nucleotide sequence ID" value="NZ_CATWND010000026.1"/>
</dbReference>
<keyword evidence="4" id="KW-1185">Reference proteome</keyword>
<feature type="transmembrane region" description="Helical" evidence="2">
    <location>
        <begin position="34"/>
        <end position="53"/>
    </location>
</feature>
<dbReference type="STRING" id="360807.ERS852392_02335"/>
<dbReference type="AlphaFoldDB" id="A0A0M6WDC6"/>
<dbReference type="PANTHER" id="PTHR40078:SF1">
    <property type="entry name" value="INTEGRAL MEMBRANE PROTEIN"/>
    <property type="match status" value="1"/>
</dbReference>
<dbReference type="InterPro" id="IPR038750">
    <property type="entry name" value="YczE/YyaS-like"/>
</dbReference>
<dbReference type="EMBL" id="CVRS01000026">
    <property type="protein sequence ID" value="CRL34047.1"/>
    <property type="molecule type" value="Genomic_DNA"/>
</dbReference>
<evidence type="ECO:0000313" key="3">
    <source>
        <dbReference type="EMBL" id="CRL34047.1"/>
    </source>
</evidence>